<evidence type="ECO:0000313" key="9">
    <source>
        <dbReference type="EMBL" id="MFC5589669.1"/>
    </source>
</evidence>
<sequence>MTVNTKSNKASATLPYKNYVEQQYFDEEKESIFSKSWVFVGHMSQLENVGDFFTFEIAGESIIVSKNNDGKVNAFYNICPHRGTRVEKSTSGNKKVFLCSYHGWSFKLDGKVNRAPNFDEDSLGDHNCMTTINLEVYQSLIFVNLDPNAKPFRSEYSDLVESLDQYKFLNSLKRIRTTERVIEANWKAVVDNYLECDHCKIAHPAFSKTFDMENYNIDTYNTYTCQYSEMKQGEEADPAFFYWVWPNLMISIYPGEEGNITTSQILPISPNQSLAIYSYYFRSEEITEKQEELIQFVDQVRKEDFDLVELLQTGLHSKAFDNGIYSPTEHGLKHFHKQYKEAMGMPE</sequence>
<dbReference type="SUPFAM" id="SSF50022">
    <property type="entry name" value="ISP domain"/>
    <property type="match status" value="1"/>
</dbReference>
<evidence type="ECO:0000256" key="1">
    <source>
        <dbReference type="ARBA" id="ARBA00001962"/>
    </source>
</evidence>
<evidence type="ECO:0000256" key="2">
    <source>
        <dbReference type="ARBA" id="ARBA00022714"/>
    </source>
</evidence>
<evidence type="ECO:0000259" key="8">
    <source>
        <dbReference type="PROSITE" id="PS51296"/>
    </source>
</evidence>
<dbReference type="Proteomes" id="UP001596109">
    <property type="component" value="Unassembled WGS sequence"/>
</dbReference>
<dbReference type="Gene3D" id="3.90.380.10">
    <property type="entry name" value="Naphthalene 1,2-dioxygenase Alpha Subunit, Chain A, domain 1"/>
    <property type="match status" value="1"/>
</dbReference>
<evidence type="ECO:0000256" key="4">
    <source>
        <dbReference type="ARBA" id="ARBA00023002"/>
    </source>
</evidence>
<dbReference type="InterPro" id="IPR015881">
    <property type="entry name" value="ARHD_Rieske_2Fe_2S"/>
</dbReference>
<proteinExistence type="predicted"/>
<feature type="domain" description="Rieske" evidence="8">
    <location>
        <begin position="37"/>
        <end position="143"/>
    </location>
</feature>
<gene>
    <name evidence="9" type="ORF">ACFPRA_12255</name>
</gene>
<dbReference type="InterPro" id="IPR015879">
    <property type="entry name" value="Ring_hydroxy_dOase_asu_C_dom"/>
</dbReference>
<evidence type="ECO:0000256" key="7">
    <source>
        <dbReference type="ARBA" id="ARBA00023027"/>
    </source>
</evidence>
<organism evidence="9 10">
    <name type="scientific">Sporosarcina soli</name>
    <dbReference type="NCBI Taxonomy" id="334736"/>
    <lineage>
        <taxon>Bacteria</taxon>
        <taxon>Bacillati</taxon>
        <taxon>Bacillota</taxon>
        <taxon>Bacilli</taxon>
        <taxon>Bacillales</taxon>
        <taxon>Caryophanaceae</taxon>
        <taxon>Sporosarcina</taxon>
    </lineage>
</organism>
<keyword evidence="9" id="KW-0223">Dioxygenase</keyword>
<dbReference type="Pfam" id="PF00848">
    <property type="entry name" value="Ring_hydroxyl_A"/>
    <property type="match status" value="1"/>
</dbReference>
<dbReference type="PROSITE" id="PS51296">
    <property type="entry name" value="RIESKE"/>
    <property type="match status" value="1"/>
</dbReference>
<protein>
    <submittedName>
        <fullName evidence="9">Aromatic ring-hydroxylating dioxygenase subunit alpha</fullName>
        <ecNumber evidence="9">1.14.13.-</ecNumber>
    </submittedName>
</protein>
<dbReference type="RefSeq" id="WP_381434696.1">
    <property type="nucleotide sequence ID" value="NZ_JBHSNO010000005.1"/>
</dbReference>
<evidence type="ECO:0000256" key="6">
    <source>
        <dbReference type="ARBA" id="ARBA00023014"/>
    </source>
</evidence>
<keyword evidence="10" id="KW-1185">Reference proteome</keyword>
<dbReference type="InterPro" id="IPR017941">
    <property type="entry name" value="Rieske_2Fe-2S"/>
</dbReference>
<keyword evidence="4 9" id="KW-0560">Oxidoreductase</keyword>
<keyword evidence="2" id="KW-0001">2Fe-2S</keyword>
<evidence type="ECO:0000256" key="3">
    <source>
        <dbReference type="ARBA" id="ARBA00022723"/>
    </source>
</evidence>
<dbReference type="SUPFAM" id="SSF55961">
    <property type="entry name" value="Bet v1-like"/>
    <property type="match status" value="1"/>
</dbReference>
<keyword evidence="6" id="KW-0411">Iron-sulfur</keyword>
<dbReference type="PRINTS" id="PR00090">
    <property type="entry name" value="RNGDIOXGNASE"/>
</dbReference>
<dbReference type="PROSITE" id="PS00570">
    <property type="entry name" value="RING_HYDROXYL_ALPHA"/>
    <property type="match status" value="1"/>
</dbReference>
<evidence type="ECO:0000313" key="10">
    <source>
        <dbReference type="Proteomes" id="UP001596109"/>
    </source>
</evidence>
<dbReference type="GO" id="GO:0051213">
    <property type="term" value="F:dioxygenase activity"/>
    <property type="evidence" value="ECO:0007669"/>
    <property type="project" value="UniProtKB-KW"/>
</dbReference>
<comment type="cofactor">
    <cofactor evidence="1">
        <name>Fe cation</name>
        <dbReference type="ChEBI" id="CHEBI:24875"/>
    </cofactor>
</comment>
<keyword evidence="5" id="KW-0408">Iron</keyword>
<dbReference type="InterPro" id="IPR001663">
    <property type="entry name" value="Rng_hydr_dOase-A"/>
</dbReference>
<dbReference type="InterPro" id="IPR036922">
    <property type="entry name" value="Rieske_2Fe-2S_sf"/>
</dbReference>
<dbReference type="Gene3D" id="2.102.10.10">
    <property type="entry name" value="Rieske [2Fe-2S] iron-sulphur domain"/>
    <property type="match status" value="1"/>
</dbReference>
<accession>A0ABW0TJM6</accession>
<reference evidence="10" key="1">
    <citation type="journal article" date="2019" name="Int. J. Syst. Evol. Microbiol.">
        <title>The Global Catalogue of Microorganisms (GCM) 10K type strain sequencing project: providing services to taxonomists for standard genome sequencing and annotation.</title>
        <authorList>
            <consortium name="The Broad Institute Genomics Platform"/>
            <consortium name="The Broad Institute Genome Sequencing Center for Infectious Disease"/>
            <person name="Wu L."/>
            <person name="Ma J."/>
        </authorList>
    </citation>
    <scope>NUCLEOTIDE SEQUENCE [LARGE SCALE GENOMIC DNA]</scope>
    <source>
        <strain evidence="10">CGMCC 4.1434</strain>
    </source>
</reference>
<comment type="caution">
    <text evidence="9">The sequence shown here is derived from an EMBL/GenBank/DDBJ whole genome shotgun (WGS) entry which is preliminary data.</text>
</comment>
<keyword evidence="7" id="KW-0520">NAD</keyword>
<dbReference type="PANTHER" id="PTHR43756">
    <property type="entry name" value="CHOLINE MONOOXYGENASE, CHLOROPLASTIC"/>
    <property type="match status" value="1"/>
</dbReference>
<evidence type="ECO:0000256" key="5">
    <source>
        <dbReference type="ARBA" id="ARBA00023004"/>
    </source>
</evidence>
<name>A0ABW0TJM6_9BACL</name>
<dbReference type="EMBL" id="JBHSNO010000005">
    <property type="protein sequence ID" value="MFC5589669.1"/>
    <property type="molecule type" value="Genomic_DNA"/>
</dbReference>
<dbReference type="EC" id="1.14.13.-" evidence="9"/>
<dbReference type="CDD" id="cd03469">
    <property type="entry name" value="Rieske_RO_Alpha_N"/>
    <property type="match status" value="1"/>
</dbReference>
<dbReference type="Pfam" id="PF00355">
    <property type="entry name" value="Rieske"/>
    <property type="match status" value="1"/>
</dbReference>
<keyword evidence="3" id="KW-0479">Metal-binding</keyword>
<dbReference type="PANTHER" id="PTHR43756:SF5">
    <property type="entry name" value="CHOLINE MONOOXYGENASE, CHLOROPLASTIC"/>
    <property type="match status" value="1"/>
</dbReference>